<proteinExistence type="predicted"/>
<dbReference type="InterPro" id="IPR019241">
    <property type="entry name" value="DUF2197"/>
</dbReference>
<organism evidence="2 3">
    <name type="scientific">Thalassobacillus hwangdonensis</name>
    <dbReference type="NCBI Taxonomy" id="546108"/>
    <lineage>
        <taxon>Bacteria</taxon>
        <taxon>Bacillati</taxon>
        <taxon>Bacillota</taxon>
        <taxon>Bacilli</taxon>
        <taxon>Bacillales</taxon>
        <taxon>Bacillaceae</taxon>
        <taxon>Thalassobacillus</taxon>
    </lineage>
</organism>
<keyword evidence="3" id="KW-1185">Reference proteome</keyword>
<evidence type="ECO:0000313" key="3">
    <source>
        <dbReference type="Proteomes" id="UP001596990"/>
    </source>
</evidence>
<evidence type="ECO:0000313" key="2">
    <source>
        <dbReference type="EMBL" id="MFD1020854.1"/>
    </source>
</evidence>
<dbReference type="EMBL" id="JBHTKL010000006">
    <property type="protein sequence ID" value="MFD1020854.1"/>
    <property type="molecule type" value="Genomic_DNA"/>
</dbReference>
<sequence>MIRTNCFFCKKEFEVGASDPQYKKLRANPKASYVCKHCNDSMQKDAQQTTGLNPDMIDSHTKYL</sequence>
<gene>
    <name evidence="2" type="ORF">ACFQ2J_16825</name>
</gene>
<accession>A0ABW3L5T8</accession>
<dbReference type="Pfam" id="PF09963">
    <property type="entry name" value="DUF2197"/>
    <property type="match status" value="1"/>
</dbReference>
<feature type="region of interest" description="Disordered" evidence="1">
    <location>
        <begin position="45"/>
        <end position="64"/>
    </location>
</feature>
<reference evidence="3" key="1">
    <citation type="journal article" date="2019" name="Int. J. Syst. Evol. Microbiol.">
        <title>The Global Catalogue of Microorganisms (GCM) 10K type strain sequencing project: providing services to taxonomists for standard genome sequencing and annotation.</title>
        <authorList>
            <consortium name="The Broad Institute Genomics Platform"/>
            <consortium name="The Broad Institute Genome Sequencing Center for Infectious Disease"/>
            <person name="Wu L."/>
            <person name="Ma J."/>
        </authorList>
    </citation>
    <scope>NUCLEOTIDE SEQUENCE [LARGE SCALE GENOMIC DNA]</scope>
    <source>
        <strain evidence="3">CCUG 56607</strain>
    </source>
</reference>
<protein>
    <submittedName>
        <fullName evidence="2">DUF2197 domain-containing protein</fullName>
    </submittedName>
</protein>
<comment type="caution">
    <text evidence="2">The sequence shown here is derived from an EMBL/GenBank/DDBJ whole genome shotgun (WGS) entry which is preliminary data.</text>
</comment>
<dbReference type="Proteomes" id="UP001596990">
    <property type="component" value="Unassembled WGS sequence"/>
</dbReference>
<dbReference type="RefSeq" id="WP_386063260.1">
    <property type="nucleotide sequence ID" value="NZ_JBHTKL010000006.1"/>
</dbReference>
<evidence type="ECO:0000256" key="1">
    <source>
        <dbReference type="SAM" id="MobiDB-lite"/>
    </source>
</evidence>
<name>A0ABW3L5T8_9BACI</name>